<dbReference type="PANTHER" id="PTHR42834:SF1">
    <property type="entry name" value="ENDONUCLEASE_EXONUCLEASE_PHOSPHATASE FAMILY PROTEIN (AFU_ORTHOLOGUE AFUA_3G09210)"/>
    <property type="match status" value="1"/>
</dbReference>
<evidence type="ECO:0000313" key="4">
    <source>
        <dbReference type="Proteomes" id="UP000711407"/>
    </source>
</evidence>
<organism evidence="3 4">
    <name type="scientific">Candidatus Amulumruptor caecigallinarius</name>
    <dbReference type="NCBI Taxonomy" id="2109911"/>
    <lineage>
        <taxon>Bacteria</taxon>
        <taxon>Pseudomonadati</taxon>
        <taxon>Bacteroidota</taxon>
        <taxon>Bacteroidia</taxon>
        <taxon>Bacteroidales</taxon>
        <taxon>Muribaculaceae</taxon>
        <taxon>Candidatus Amulumruptor</taxon>
    </lineage>
</organism>
<dbReference type="InterPro" id="IPR036691">
    <property type="entry name" value="Endo/exonu/phosph_ase_sf"/>
</dbReference>
<protein>
    <submittedName>
        <fullName evidence="3">Endonuclease/exonuclease/phosphatase family protein</fullName>
    </submittedName>
</protein>
<evidence type="ECO:0000259" key="2">
    <source>
        <dbReference type="Pfam" id="PF19580"/>
    </source>
</evidence>
<evidence type="ECO:0000313" key="3">
    <source>
        <dbReference type="EMBL" id="HJE38452.1"/>
    </source>
</evidence>
<dbReference type="Gene3D" id="3.60.10.10">
    <property type="entry name" value="Endonuclease/exonuclease/phosphatase"/>
    <property type="match status" value="1"/>
</dbReference>
<reference evidence="3" key="2">
    <citation type="submission" date="2021-09" db="EMBL/GenBank/DDBJ databases">
        <authorList>
            <person name="Gilroy R."/>
        </authorList>
    </citation>
    <scope>NUCLEOTIDE SEQUENCE</scope>
    <source>
        <strain evidence="3">4100</strain>
    </source>
</reference>
<proteinExistence type="predicted"/>
<name>A0A921E925_9BACT</name>
<sequence>MKRLTLLLAALLLSVTALQLYAQNPSPTTKTAYRVYGVGFYNLENLFDTIPNNPRGLDLEYTPQGEKQWTGERYWSKISNLARAISAMTTKITPNGPAILGVSEIENASVLNDLVRDPQIRRWGLQVVHHDSPDRRGVDVGLLYNPRYFEVVNVTNHLLTIPGNPDFRSRDQMCVVGKLGGEPFAVVVNHWPSRLGGQKQSEHLRVAAAQLSKHIADSLWAIDPSMGVIIMGDLNDDPSDKSCREILGAKKHAKDVTDGHMFYNPWWKILDDDGIGTLAYKGAWNLFDQIILSGNMLPANRSTGLEFVRAKVNNFEFLTTKEGQRQGYPLRTFASGSYLNGYSDHYPTMVILKQAVKRTK</sequence>
<dbReference type="GO" id="GO:0004519">
    <property type="term" value="F:endonuclease activity"/>
    <property type="evidence" value="ECO:0007669"/>
    <property type="project" value="UniProtKB-KW"/>
</dbReference>
<dbReference type="Pfam" id="PF19580">
    <property type="entry name" value="Exo_endo_phos_3"/>
    <property type="match status" value="1"/>
</dbReference>
<evidence type="ECO:0000256" key="1">
    <source>
        <dbReference type="SAM" id="SignalP"/>
    </source>
</evidence>
<accession>A0A921E925</accession>
<feature type="signal peptide" evidence="1">
    <location>
        <begin position="1"/>
        <end position="22"/>
    </location>
</feature>
<gene>
    <name evidence="3" type="ORF">K8V47_01625</name>
</gene>
<reference evidence="3" key="1">
    <citation type="journal article" date="2021" name="PeerJ">
        <title>Extensive microbial diversity within the chicken gut microbiome revealed by metagenomics and culture.</title>
        <authorList>
            <person name="Gilroy R."/>
            <person name="Ravi A."/>
            <person name="Getino M."/>
            <person name="Pursley I."/>
            <person name="Horton D.L."/>
            <person name="Alikhan N.F."/>
            <person name="Baker D."/>
            <person name="Gharbi K."/>
            <person name="Hall N."/>
            <person name="Watson M."/>
            <person name="Adriaenssens E.M."/>
            <person name="Foster-Nyarko E."/>
            <person name="Jarju S."/>
            <person name="Secka A."/>
            <person name="Antonio M."/>
            <person name="Oren A."/>
            <person name="Chaudhuri R.R."/>
            <person name="La Ragione R."/>
            <person name="Hildebrand F."/>
            <person name="Pallen M.J."/>
        </authorList>
    </citation>
    <scope>NUCLEOTIDE SEQUENCE</scope>
    <source>
        <strain evidence="3">4100</strain>
    </source>
</reference>
<dbReference type="SUPFAM" id="SSF56219">
    <property type="entry name" value="DNase I-like"/>
    <property type="match status" value="1"/>
</dbReference>
<dbReference type="Proteomes" id="UP000711407">
    <property type="component" value="Unassembled WGS sequence"/>
</dbReference>
<feature type="chain" id="PRO_5036903677" evidence="1">
    <location>
        <begin position="23"/>
        <end position="360"/>
    </location>
</feature>
<dbReference type="EMBL" id="DYXT01000015">
    <property type="protein sequence ID" value="HJE38452.1"/>
    <property type="molecule type" value="Genomic_DNA"/>
</dbReference>
<keyword evidence="3" id="KW-0378">Hydrolase</keyword>
<keyword evidence="1" id="KW-0732">Signal</keyword>
<comment type="caution">
    <text evidence="3">The sequence shown here is derived from an EMBL/GenBank/DDBJ whole genome shotgun (WGS) entry which is preliminary data.</text>
</comment>
<dbReference type="PANTHER" id="PTHR42834">
    <property type="entry name" value="ENDONUCLEASE/EXONUCLEASE/PHOSPHATASE FAMILY PROTEIN (AFU_ORTHOLOGUE AFUA_3G09210)"/>
    <property type="match status" value="1"/>
</dbReference>
<dbReference type="InterPro" id="IPR005135">
    <property type="entry name" value="Endo/exonuclease/phosphatase"/>
</dbReference>
<dbReference type="AlphaFoldDB" id="A0A921E925"/>
<keyword evidence="3" id="KW-0540">Nuclease</keyword>
<feature type="domain" description="Endonuclease/exonuclease/phosphatase" evidence="2">
    <location>
        <begin position="38"/>
        <end position="353"/>
    </location>
</feature>
<keyword evidence="3" id="KW-0255">Endonuclease</keyword>